<evidence type="ECO:0000256" key="1">
    <source>
        <dbReference type="ARBA" id="ARBA00004196"/>
    </source>
</evidence>
<evidence type="ECO:0000256" key="3">
    <source>
        <dbReference type="ARBA" id="ARBA00022723"/>
    </source>
</evidence>
<feature type="domain" description="Cytochrome c" evidence="9">
    <location>
        <begin position="342"/>
        <end position="512"/>
    </location>
</feature>
<keyword evidence="11" id="KW-1185">Reference proteome</keyword>
<keyword evidence="6 7" id="KW-0408">Iron</keyword>
<dbReference type="Gene3D" id="1.10.760.10">
    <property type="entry name" value="Cytochrome c-like domain"/>
    <property type="match status" value="3"/>
</dbReference>
<evidence type="ECO:0000256" key="5">
    <source>
        <dbReference type="ARBA" id="ARBA00023002"/>
    </source>
</evidence>
<proteinExistence type="predicted"/>
<dbReference type="GO" id="GO:0009055">
    <property type="term" value="F:electron transfer activity"/>
    <property type="evidence" value="ECO:0007669"/>
    <property type="project" value="InterPro"/>
</dbReference>
<feature type="domain" description="Cytochrome c" evidence="9">
    <location>
        <begin position="26"/>
        <end position="144"/>
    </location>
</feature>
<dbReference type="OrthoDB" id="9805202at2"/>
<comment type="caution">
    <text evidence="10">The sequence shown here is derived from an EMBL/GenBank/DDBJ whole genome shotgun (WGS) entry which is preliminary data.</text>
</comment>
<evidence type="ECO:0000256" key="2">
    <source>
        <dbReference type="ARBA" id="ARBA00022617"/>
    </source>
</evidence>
<comment type="subcellular location">
    <subcellularLocation>
        <location evidence="1">Cell envelope</location>
    </subcellularLocation>
</comment>
<dbReference type="InterPro" id="IPR009056">
    <property type="entry name" value="Cyt_c-like_dom"/>
</dbReference>
<dbReference type="InterPro" id="IPR004852">
    <property type="entry name" value="Di-haem_cyt_c_peroxidsae"/>
</dbReference>
<evidence type="ECO:0000256" key="4">
    <source>
        <dbReference type="ARBA" id="ARBA00022729"/>
    </source>
</evidence>
<evidence type="ECO:0000313" key="10">
    <source>
        <dbReference type="EMBL" id="GGG53361.1"/>
    </source>
</evidence>
<keyword evidence="2 7" id="KW-0349">Heme</keyword>
<dbReference type="GO" id="GO:0020037">
    <property type="term" value="F:heme binding"/>
    <property type="evidence" value="ECO:0007669"/>
    <property type="project" value="InterPro"/>
</dbReference>
<evidence type="ECO:0000259" key="9">
    <source>
        <dbReference type="PROSITE" id="PS51007"/>
    </source>
</evidence>
<organism evidence="10 11">
    <name type="scientific">Pseudohongiella nitratireducens</name>
    <dbReference type="NCBI Taxonomy" id="1768907"/>
    <lineage>
        <taxon>Bacteria</taxon>
        <taxon>Pseudomonadati</taxon>
        <taxon>Pseudomonadota</taxon>
        <taxon>Gammaproteobacteria</taxon>
        <taxon>Pseudomonadales</taxon>
        <taxon>Pseudohongiellaceae</taxon>
        <taxon>Pseudohongiella</taxon>
    </lineage>
</organism>
<sequence>MLTATQLSNRSVSTLLLCMLLSFASAKAVAAKPAFDYLLHCAGCHLEDGVGMVDAGIPDLNEHTGNFATMEEGRAYLIRVPGSSQSPLSDADLAVLLNWMVDRFAPGVEAEPFTEEEVTAHRRNRMHNPPEERAVLVEKIQAASADVNSATATVELSAAQQRAFGQLLFSDTSLSRNGNQACASCHDPGRAFSDARPASISAGASFGSDDKSLGHRNAPALTYVAQTPVFSMEDLTNLDRGASAEDAIRGGFFWDGREPTLEAQVLTPFVNAREMGLADLNELGSRVLDNPVYADFVMGATSPSDFIEPLASALTSYLRSDALNAFDSRYDRYLKGEVEATRKEVVGMGLFFSPGFTSCAQCHQSSTHDYAAGELFTNHRYENIGAPVNPQLLAASGYGEDYIDSGLAENPQIAKGAGSELVAGRIKVPSLRNVAVTGPYMHNGVFDELSTVMLFYNHFNETGDAGQTNPETGAPWQAANYPDQIVLEKLRSGFPLSPVQIEALTAFLRMLTDQQYEHLLD</sequence>
<reference evidence="10" key="1">
    <citation type="journal article" date="2014" name="Int. J. Syst. Evol. Microbiol.">
        <title>Complete genome sequence of Corynebacterium casei LMG S-19264T (=DSM 44701T), isolated from a smear-ripened cheese.</title>
        <authorList>
            <consortium name="US DOE Joint Genome Institute (JGI-PGF)"/>
            <person name="Walter F."/>
            <person name="Albersmeier A."/>
            <person name="Kalinowski J."/>
            <person name="Ruckert C."/>
        </authorList>
    </citation>
    <scope>NUCLEOTIDE SEQUENCE</scope>
    <source>
        <strain evidence="10">CGMCC 1.15425</strain>
    </source>
</reference>
<dbReference type="AlphaFoldDB" id="A0A917GQ80"/>
<dbReference type="RefSeq" id="WP_082866686.1">
    <property type="nucleotide sequence ID" value="NZ_BMIY01000003.1"/>
</dbReference>
<evidence type="ECO:0000313" key="11">
    <source>
        <dbReference type="Proteomes" id="UP000627715"/>
    </source>
</evidence>
<dbReference type="PROSITE" id="PS51007">
    <property type="entry name" value="CYTC"/>
    <property type="match status" value="3"/>
</dbReference>
<evidence type="ECO:0000256" key="7">
    <source>
        <dbReference type="PROSITE-ProRule" id="PRU00433"/>
    </source>
</evidence>
<keyword evidence="5" id="KW-0560">Oxidoreductase</keyword>
<dbReference type="GO" id="GO:0004130">
    <property type="term" value="F:cytochrome-c peroxidase activity"/>
    <property type="evidence" value="ECO:0007669"/>
    <property type="project" value="TreeGrafter"/>
</dbReference>
<accession>A0A917GQ80</accession>
<evidence type="ECO:0000256" key="6">
    <source>
        <dbReference type="ARBA" id="ARBA00023004"/>
    </source>
</evidence>
<dbReference type="PANTHER" id="PTHR30600">
    <property type="entry name" value="CYTOCHROME C PEROXIDASE-RELATED"/>
    <property type="match status" value="1"/>
</dbReference>
<dbReference type="GO" id="GO:0046872">
    <property type="term" value="F:metal ion binding"/>
    <property type="evidence" value="ECO:0007669"/>
    <property type="project" value="UniProtKB-KW"/>
</dbReference>
<dbReference type="GO" id="GO:0030313">
    <property type="term" value="C:cell envelope"/>
    <property type="evidence" value="ECO:0007669"/>
    <property type="project" value="UniProtKB-SubCell"/>
</dbReference>
<feature type="domain" description="Cytochrome c" evidence="9">
    <location>
        <begin position="160"/>
        <end position="322"/>
    </location>
</feature>
<dbReference type="Pfam" id="PF03150">
    <property type="entry name" value="CCP_MauG"/>
    <property type="match status" value="1"/>
</dbReference>
<gene>
    <name evidence="10" type="ORF">GCM10011403_08150</name>
</gene>
<dbReference type="InterPro" id="IPR051395">
    <property type="entry name" value="Cytochrome_c_Peroxidase/MauG"/>
</dbReference>
<keyword evidence="4 8" id="KW-0732">Signal</keyword>
<reference evidence="10" key="2">
    <citation type="submission" date="2020-09" db="EMBL/GenBank/DDBJ databases">
        <authorList>
            <person name="Sun Q."/>
            <person name="Zhou Y."/>
        </authorList>
    </citation>
    <scope>NUCLEOTIDE SEQUENCE</scope>
    <source>
        <strain evidence="10">CGMCC 1.15425</strain>
    </source>
</reference>
<keyword evidence="3 7" id="KW-0479">Metal-binding</keyword>
<dbReference type="Proteomes" id="UP000627715">
    <property type="component" value="Unassembled WGS sequence"/>
</dbReference>
<name>A0A917GQ80_9GAMM</name>
<protein>
    <recommendedName>
        <fullName evidence="9">Cytochrome c domain-containing protein</fullName>
    </recommendedName>
</protein>
<dbReference type="EMBL" id="BMIY01000003">
    <property type="protein sequence ID" value="GGG53361.1"/>
    <property type="molecule type" value="Genomic_DNA"/>
</dbReference>
<dbReference type="InterPro" id="IPR036909">
    <property type="entry name" value="Cyt_c-like_dom_sf"/>
</dbReference>
<evidence type="ECO:0000256" key="8">
    <source>
        <dbReference type="SAM" id="SignalP"/>
    </source>
</evidence>
<feature type="chain" id="PRO_5037081404" description="Cytochrome c domain-containing protein" evidence="8">
    <location>
        <begin position="31"/>
        <end position="521"/>
    </location>
</feature>
<dbReference type="SUPFAM" id="SSF46626">
    <property type="entry name" value="Cytochrome c"/>
    <property type="match status" value="3"/>
</dbReference>
<feature type="signal peptide" evidence="8">
    <location>
        <begin position="1"/>
        <end position="30"/>
    </location>
</feature>
<dbReference type="PANTHER" id="PTHR30600:SF10">
    <property type="entry name" value="BLL6722 PROTEIN"/>
    <property type="match status" value="1"/>
</dbReference>